<dbReference type="PRINTS" id="PR01545">
    <property type="entry name" value="THEMAYE10DUF"/>
</dbReference>
<dbReference type="EMBL" id="LJNI01000103">
    <property type="protein sequence ID" value="KPJ72043.1"/>
    <property type="molecule type" value="Genomic_DNA"/>
</dbReference>
<dbReference type="InterPro" id="IPR013785">
    <property type="entry name" value="Aldolase_TIM"/>
</dbReference>
<reference evidence="2 3" key="1">
    <citation type="journal article" date="2015" name="Microbiome">
        <title>Genomic resolution of linkages in carbon, nitrogen, and sulfur cycling among widespread estuary sediment bacteria.</title>
        <authorList>
            <person name="Baker B.J."/>
            <person name="Lazar C.S."/>
            <person name="Teske A.P."/>
            <person name="Dick G.J."/>
        </authorList>
    </citation>
    <scope>NUCLEOTIDE SEQUENCE [LARGE SCALE GENOMIC DNA]</scope>
    <source>
        <strain evidence="2">DG_78</strain>
    </source>
</reference>
<dbReference type="SUPFAM" id="SSF51445">
    <property type="entry name" value="(Trans)glycosidases"/>
    <property type="match status" value="2"/>
</dbReference>
<feature type="domain" description="Glycoside-hydrolase family GH114 TIM-barrel" evidence="1">
    <location>
        <begin position="198"/>
        <end position="312"/>
    </location>
</feature>
<evidence type="ECO:0000313" key="2">
    <source>
        <dbReference type="EMBL" id="KPJ72043.1"/>
    </source>
</evidence>
<name>A0A0S7YCF9_UNCT6</name>
<gene>
    <name evidence="2" type="ORF">AMJ52_07650</name>
</gene>
<dbReference type="PATRIC" id="fig|1703772.3.peg.306"/>
<dbReference type="InterPro" id="IPR004352">
    <property type="entry name" value="GH114_TIM-barrel"/>
</dbReference>
<organism evidence="2 3">
    <name type="scientific">candidate division TA06 bacterium DG_78</name>
    <dbReference type="NCBI Taxonomy" id="1703772"/>
    <lineage>
        <taxon>Bacteria</taxon>
        <taxon>Bacteria division TA06</taxon>
    </lineage>
</organism>
<dbReference type="PANTHER" id="PTHR35882:SF2">
    <property type="entry name" value="PELA"/>
    <property type="match status" value="1"/>
</dbReference>
<dbReference type="Gene3D" id="3.20.20.70">
    <property type="entry name" value="Aldolase class I"/>
    <property type="match status" value="2"/>
</dbReference>
<proteinExistence type="predicted"/>
<comment type="caution">
    <text evidence="2">The sequence shown here is derived from an EMBL/GenBank/DDBJ whole genome shotgun (WGS) entry which is preliminary data.</text>
</comment>
<dbReference type="AlphaFoldDB" id="A0A0S7YCF9"/>
<dbReference type="PANTHER" id="PTHR35882">
    <property type="entry name" value="PELA"/>
    <property type="match status" value="1"/>
</dbReference>
<evidence type="ECO:0000313" key="3">
    <source>
        <dbReference type="Proteomes" id="UP000051012"/>
    </source>
</evidence>
<dbReference type="Proteomes" id="UP000051012">
    <property type="component" value="Unassembled WGS sequence"/>
</dbReference>
<accession>A0A0S7YCF9</accession>
<dbReference type="Pfam" id="PF03537">
    <property type="entry name" value="Glyco_hydro_114"/>
    <property type="match status" value="1"/>
</dbReference>
<evidence type="ECO:0000259" key="1">
    <source>
        <dbReference type="Pfam" id="PF03537"/>
    </source>
</evidence>
<sequence length="317" mass="36333">MFTVLILGCAEKTEEEDTGMDYRQDMRDFVQAISNYAKDIKSDFIIIPQNGEELLTSNGESDGPLTVAYVGAIDGLGREDLFYGYNGDDIATPVSIRDGMISFLDIAETNDVEVLVADYCSTQTYIDSSYAQNAAKGYISFAANHRDLDNIPPYPVEPYNVHDSTVSLLSEAHNFLYLIDPGLYWDKETFLYYMTQTNYDILIIDLFFEDSELNAGDVMSLKIKANAGLRLVLAYMNIGEAEDYRYYWQTGWENNPPSWLGDENQDWPGDYAVHYWEKNWQDIIFGNDSSYMRKILDAEFDGVYLDKIDAYEYFEDQ</sequence>
<dbReference type="InterPro" id="IPR017853">
    <property type="entry name" value="GH"/>
</dbReference>
<protein>
    <recommendedName>
        <fullName evidence="1">Glycoside-hydrolase family GH114 TIM-barrel domain-containing protein</fullName>
    </recommendedName>
</protein>
<dbReference type="InterPro" id="IPR016062">
    <property type="entry name" value="TM1410-rel"/>
</dbReference>